<accession>A0A2Z2MSD5</accession>
<evidence type="ECO:0000313" key="2">
    <source>
        <dbReference type="Proteomes" id="UP000250272"/>
    </source>
</evidence>
<dbReference type="Gene3D" id="2.160.20.80">
    <property type="entry name" value="E3 ubiquitin-protein ligase SopA"/>
    <property type="match status" value="1"/>
</dbReference>
<evidence type="ECO:0000313" key="1">
    <source>
        <dbReference type="EMBL" id="ASJ05211.1"/>
    </source>
</evidence>
<dbReference type="GeneID" id="33326598"/>
<proteinExistence type="predicted"/>
<reference evidence="1 2" key="1">
    <citation type="submission" date="2016-04" db="EMBL/GenBank/DDBJ databases">
        <title>Complete genome sequence of Thermococcus barossii type strain SHCK-94.</title>
        <authorList>
            <person name="Oger P.M."/>
        </authorList>
    </citation>
    <scope>NUCLEOTIDE SEQUENCE [LARGE SCALE GENOMIC DNA]</scope>
    <source>
        <strain evidence="1 2">SHCK-94</strain>
    </source>
</reference>
<dbReference type="EMBL" id="CP015101">
    <property type="protein sequence ID" value="ASJ05211.1"/>
    <property type="molecule type" value="Genomic_DNA"/>
</dbReference>
<dbReference type="KEGG" id="tbs:A3L01_07440"/>
<dbReference type="InterPro" id="IPR001646">
    <property type="entry name" value="5peptide_repeat"/>
</dbReference>
<dbReference type="Pfam" id="PF13576">
    <property type="entry name" value="Pentapeptide_3"/>
    <property type="match status" value="1"/>
</dbReference>
<dbReference type="Proteomes" id="UP000250272">
    <property type="component" value="Chromosome"/>
</dbReference>
<protein>
    <submittedName>
        <fullName evidence="1">Uncharacterized protein</fullName>
    </submittedName>
</protein>
<organism evidence="1 2">
    <name type="scientific">Thermococcus barossii</name>
    <dbReference type="NCBI Taxonomy" id="54077"/>
    <lineage>
        <taxon>Archaea</taxon>
        <taxon>Methanobacteriati</taxon>
        <taxon>Methanobacteriota</taxon>
        <taxon>Thermococci</taxon>
        <taxon>Thermococcales</taxon>
        <taxon>Thermococcaceae</taxon>
        <taxon>Thermococcus</taxon>
    </lineage>
</organism>
<name>A0A2Z2MSD5_9EURY</name>
<sequence>MCKMAHFRNCDPGTADQEYCIFHKPNKSEEEAREFYNKFVLEFFGYKLPWNKGWVFAEEIDAGGFVFPEYRDMNFSYSHFKKPAKFTDATFENDADFTGATFEDNADFSGAVFNKDAKFDNSKFNGEVYFGWSSALFTNPRRLLSQI</sequence>
<gene>
    <name evidence="1" type="ORF">A3L01_07440</name>
</gene>
<dbReference type="RefSeq" id="WP_088865215.1">
    <property type="nucleotide sequence ID" value="NZ_CP015101.1"/>
</dbReference>
<dbReference type="AlphaFoldDB" id="A0A2Z2MSD5"/>
<dbReference type="OrthoDB" id="199127at2157"/>
<keyword evidence="2" id="KW-1185">Reference proteome</keyword>